<evidence type="ECO:0000313" key="1">
    <source>
        <dbReference type="EMBL" id="CAB4621277.1"/>
    </source>
</evidence>
<gene>
    <name evidence="1" type="ORF">UFOPK1889_00925</name>
</gene>
<protein>
    <submittedName>
        <fullName evidence="1">Unannotated protein</fullName>
    </submittedName>
</protein>
<dbReference type="AlphaFoldDB" id="A0A6J6IAS4"/>
<reference evidence="1" key="1">
    <citation type="submission" date="2020-05" db="EMBL/GenBank/DDBJ databases">
        <authorList>
            <person name="Chiriac C."/>
            <person name="Salcher M."/>
            <person name="Ghai R."/>
            <person name="Kavagutti S V."/>
        </authorList>
    </citation>
    <scope>NUCLEOTIDE SEQUENCE</scope>
</reference>
<accession>A0A6J6IAS4</accession>
<sequence length="63" mass="7577">MFLVRLIGRRLFQSQKAKRRWLSRTLAVIAVIRMVTRRTGNPQRVVLRRNQRMQINIVETKES</sequence>
<organism evidence="1">
    <name type="scientific">freshwater metagenome</name>
    <dbReference type="NCBI Taxonomy" id="449393"/>
    <lineage>
        <taxon>unclassified sequences</taxon>
        <taxon>metagenomes</taxon>
        <taxon>ecological metagenomes</taxon>
    </lineage>
</organism>
<proteinExistence type="predicted"/>
<dbReference type="EMBL" id="CAEZUZ010000164">
    <property type="protein sequence ID" value="CAB4621277.1"/>
    <property type="molecule type" value="Genomic_DNA"/>
</dbReference>
<name>A0A6J6IAS4_9ZZZZ</name>